<organism evidence="1 2">
    <name type="scientific">Eumeta variegata</name>
    <name type="common">Bagworm moth</name>
    <name type="synonym">Eumeta japonica</name>
    <dbReference type="NCBI Taxonomy" id="151549"/>
    <lineage>
        <taxon>Eukaryota</taxon>
        <taxon>Metazoa</taxon>
        <taxon>Ecdysozoa</taxon>
        <taxon>Arthropoda</taxon>
        <taxon>Hexapoda</taxon>
        <taxon>Insecta</taxon>
        <taxon>Pterygota</taxon>
        <taxon>Neoptera</taxon>
        <taxon>Endopterygota</taxon>
        <taxon>Lepidoptera</taxon>
        <taxon>Glossata</taxon>
        <taxon>Ditrysia</taxon>
        <taxon>Tineoidea</taxon>
        <taxon>Psychidae</taxon>
        <taxon>Oiketicinae</taxon>
        <taxon>Eumeta</taxon>
    </lineage>
</organism>
<evidence type="ECO:0000313" key="1">
    <source>
        <dbReference type="EMBL" id="GBP94772.1"/>
    </source>
</evidence>
<accession>A0A4C2A4T2</accession>
<sequence>MNNRRARMKRFRSIKEEKEVFVRGGTNVDGCFKAARYTHRAPQHQQTLRTARQTVSALGVLCPNKSTIRRSVSGCVTVDAEILKHVNSSSTMRNARGTNCGSADVHINIIGRERAPLICRGALAGCRVAVLISMNKKFVMDGIQARPSQRPRRRPPLTLEVVTRALPSAWSASQSS</sequence>
<dbReference type="Proteomes" id="UP000299102">
    <property type="component" value="Unassembled WGS sequence"/>
</dbReference>
<protein>
    <submittedName>
        <fullName evidence="1">Uncharacterized protein</fullName>
    </submittedName>
</protein>
<name>A0A4C2A4T2_EUMVA</name>
<proteinExistence type="predicted"/>
<reference evidence="1 2" key="1">
    <citation type="journal article" date="2019" name="Commun. Biol.">
        <title>The bagworm genome reveals a unique fibroin gene that provides high tensile strength.</title>
        <authorList>
            <person name="Kono N."/>
            <person name="Nakamura H."/>
            <person name="Ohtoshi R."/>
            <person name="Tomita M."/>
            <person name="Numata K."/>
            <person name="Arakawa K."/>
        </authorList>
    </citation>
    <scope>NUCLEOTIDE SEQUENCE [LARGE SCALE GENOMIC DNA]</scope>
</reference>
<dbReference type="EMBL" id="BGZK01002546">
    <property type="protein sequence ID" value="GBP94772.1"/>
    <property type="molecule type" value="Genomic_DNA"/>
</dbReference>
<gene>
    <name evidence="1" type="ORF">EVAR_88608_1</name>
</gene>
<dbReference type="AlphaFoldDB" id="A0A4C2A4T2"/>
<evidence type="ECO:0000313" key="2">
    <source>
        <dbReference type="Proteomes" id="UP000299102"/>
    </source>
</evidence>
<keyword evidence="2" id="KW-1185">Reference proteome</keyword>
<comment type="caution">
    <text evidence="1">The sequence shown here is derived from an EMBL/GenBank/DDBJ whole genome shotgun (WGS) entry which is preliminary data.</text>
</comment>